<gene>
    <name evidence="2" type="ORF">BKD89_00335</name>
</gene>
<dbReference type="InterPro" id="IPR054480">
    <property type="entry name" value="AHAS_small-like_ACT"/>
</dbReference>
<dbReference type="OMA" id="MGEFTRN"/>
<evidence type="ECO:0000313" key="3">
    <source>
        <dbReference type="Proteomes" id="UP000273278"/>
    </source>
</evidence>
<dbReference type="InterPro" id="IPR045865">
    <property type="entry name" value="ACT-like_dom_sf"/>
</dbReference>
<sequence length="120" mass="12991">MYVISLIVKNEFGVMQRVMGEFTRNKINVETIVVGKCEVPGKSRMVLSVIDKGEAELAMGRLQKLQDVYGAELVPESGQSAYALISTSNGNVGVVGGSDQVEEIIARSEPEKYVKALNAL</sequence>
<dbReference type="RefSeq" id="WP_015503980.1">
    <property type="nucleotide sequence ID" value="NZ_CAYARL010000009.1"/>
</dbReference>
<evidence type="ECO:0000313" key="2">
    <source>
        <dbReference type="EMBL" id="AYQ54269.1"/>
    </source>
</evidence>
<dbReference type="Proteomes" id="UP000273278">
    <property type="component" value="Chromosome"/>
</dbReference>
<reference evidence="2 3" key="1">
    <citation type="submission" date="2016-10" db="EMBL/GenBank/DDBJ databases">
        <title>Complete genome of the TMA-utilizing, human hosted archaeon Methanomethylophilus alvus Gen. nov, sp. nov., strain Mx-05, derived from a pure culture.</title>
        <authorList>
            <person name="Brugere J.-F."/>
            <person name="Ben Hania W."/>
            <person name="Chaudhary P.P."/>
            <person name="Gaci N."/>
            <person name="Borrel G."/>
            <person name="Cao Van Tuat L."/>
            <person name="Fardeau M.-L."/>
            <person name="Harris H.M.B."/>
            <person name="O'Toole P.W."/>
            <person name="Ollivier B."/>
        </authorList>
    </citation>
    <scope>NUCLEOTIDE SEQUENCE [LARGE SCALE GENOMIC DNA]</scope>
    <source>
        <strain evidence="2 3">Mx-05</strain>
    </source>
</reference>
<proteinExistence type="predicted"/>
<dbReference type="GeneID" id="41320871"/>
<dbReference type="AlphaFoldDB" id="A0A3G3IEW9"/>
<name>A0A3G3IEW9_9ARCH</name>
<feature type="domain" description="ACT" evidence="1">
    <location>
        <begin position="3"/>
        <end position="76"/>
    </location>
</feature>
<dbReference type="InterPro" id="IPR002912">
    <property type="entry name" value="ACT_dom"/>
</dbReference>
<dbReference type="SUPFAM" id="SSF55021">
    <property type="entry name" value="ACT-like"/>
    <property type="match status" value="1"/>
</dbReference>
<protein>
    <submittedName>
        <fullName evidence="2">Acetolactate synthase</fullName>
    </submittedName>
</protein>
<organism evidence="2 3">
    <name type="scientific">Methanomethylophilus alvi</name>
    <dbReference type="NCBI Taxonomy" id="1291540"/>
    <lineage>
        <taxon>Archaea</taxon>
        <taxon>Methanobacteriati</taxon>
        <taxon>Thermoplasmatota</taxon>
        <taxon>Thermoplasmata</taxon>
        <taxon>Methanomassiliicoccales</taxon>
        <taxon>Methanomethylophilaceae</taxon>
        <taxon>Methanomethylophilus</taxon>
    </lineage>
</organism>
<dbReference type="Pfam" id="PF22629">
    <property type="entry name" value="ACT_AHAS_ss"/>
    <property type="match status" value="1"/>
</dbReference>
<accession>A0A3G3IEW9</accession>
<dbReference type="EMBL" id="CP017686">
    <property type="protein sequence ID" value="AYQ54269.1"/>
    <property type="molecule type" value="Genomic_DNA"/>
</dbReference>
<dbReference type="Gene3D" id="3.30.70.260">
    <property type="match status" value="1"/>
</dbReference>
<dbReference type="PROSITE" id="PS51671">
    <property type="entry name" value="ACT"/>
    <property type="match status" value="1"/>
</dbReference>
<evidence type="ECO:0000259" key="1">
    <source>
        <dbReference type="PROSITE" id="PS51671"/>
    </source>
</evidence>